<dbReference type="EMBL" id="AAXW01000087">
    <property type="protein sequence ID" value="EAZ88368.1"/>
    <property type="molecule type" value="Genomic_DNA"/>
</dbReference>
<dbReference type="AlphaFoldDB" id="A3IYS7"/>
<sequence length="429" mass="48514">MNNNFDQPKKYDAVLGGNNPPPIDGVVLGGIEGLKSRLASNNIQSQISALSEALNYGEVGLDLVIDALSNYRREVRKNAYQLLQQREEKKAKVAVSNYKFWSDFEYLNRRPYEHAKTFASRKVEDFYPETGIIDPINIAYALRIELYQEDDPEFQAKFSSLINMEKVSQLEALVIGCWGYEYNNSVMNILINANLQLSSIKALFIGDIEDKENMISSIKLGDINPILRAYPNLELLHIRGGRGLRFSSDSLKKHDKLKAIRIESGGLPREAINNLCALNLPALEYLELLIGTDYYGGNSTIEDLMPIIKGEAFPNLKYLGLRNAEYTDEIVFELVKSPFLEDLIELDLSLGTLGIEGAEALLNCSAINELDTLNISKNWLRGFPETINQLLQLDCEVIIGAQGSYDPNKQLEEEEDAWWEYCRYCSVRE</sequence>
<dbReference type="Gene3D" id="3.80.10.10">
    <property type="entry name" value="Ribonuclease Inhibitor"/>
    <property type="match status" value="1"/>
</dbReference>
<dbReference type="InterPro" id="IPR032675">
    <property type="entry name" value="LRR_dom_sf"/>
</dbReference>
<dbReference type="RefSeq" id="WP_008278543.1">
    <property type="nucleotide sequence ID" value="NZ_AAXW01000087.1"/>
</dbReference>
<evidence type="ECO:0000313" key="1">
    <source>
        <dbReference type="EMBL" id="EAZ88368.1"/>
    </source>
</evidence>
<dbReference type="SUPFAM" id="SSF52047">
    <property type="entry name" value="RNI-like"/>
    <property type="match status" value="1"/>
</dbReference>
<accession>A3IYS7</accession>
<comment type="caution">
    <text evidence="1">The sequence shown here is derived from an EMBL/GenBank/DDBJ whole genome shotgun (WGS) entry which is preliminary data.</text>
</comment>
<organism evidence="1 2">
    <name type="scientific">Crocosphaera chwakensis CCY0110</name>
    <dbReference type="NCBI Taxonomy" id="391612"/>
    <lineage>
        <taxon>Bacteria</taxon>
        <taxon>Bacillati</taxon>
        <taxon>Cyanobacteriota</taxon>
        <taxon>Cyanophyceae</taxon>
        <taxon>Oscillatoriophycideae</taxon>
        <taxon>Chroococcales</taxon>
        <taxon>Aphanothecaceae</taxon>
        <taxon>Crocosphaera</taxon>
        <taxon>Crocosphaera chwakensis</taxon>
    </lineage>
</organism>
<gene>
    <name evidence="1" type="ORF">CY0110_04348</name>
</gene>
<name>A3IYS7_9CHRO</name>
<evidence type="ECO:0000313" key="2">
    <source>
        <dbReference type="Proteomes" id="UP000003781"/>
    </source>
</evidence>
<keyword evidence="2" id="KW-1185">Reference proteome</keyword>
<reference evidence="1 2" key="1">
    <citation type="submission" date="2007-03" db="EMBL/GenBank/DDBJ databases">
        <authorList>
            <person name="Stal L."/>
            <person name="Ferriera S."/>
            <person name="Johnson J."/>
            <person name="Kravitz S."/>
            <person name="Beeson K."/>
            <person name="Sutton G."/>
            <person name="Rogers Y.-H."/>
            <person name="Friedman R."/>
            <person name="Frazier M."/>
            <person name="Venter J.C."/>
        </authorList>
    </citation>
    <scope>NUCLEOTIDE SEQUENCE [LARGE SCALE GENOMIC DNA]</scope>
    <source>
        <strain evidence="1 2">CCY0110</strain>
    </source>
</reference>
<dbReference type="OrthoDB" id="571184at2"/>
<protein>
    <submittedName>
        <fullName evidence="1">Uncharacterized protein</fullName>
    </submittedName>
</protein>
<dbReference type="Proteomes" id="UP000003781">
    <property type="component" value="Unassembled WGS sequence"/>
</dbReference>
<dbReference type="eggNOG" id="COG4886">
    <property type="taxonomic scope" value="Bacteria"/>
</dbReference>
<proteinExistence type="predicted"/>